<evidence type="ECO:0000313" key="3">
    <source>
        <dbReference type="EMBL" id="EFI97815.1"/>
    </source>
</evidence>
<organism evidence="4">
    <name type="scientific">Schizophyllum commune (strain H4-8 / FGSC 9210)</name>
    <name type="common">Split gill fungus</name>
    <dbReference type="NCBI Taxonomy" id="578458"/>
    <lineage>
        <taxon>Eukaryota</taxon>
        <taxon>Fungi</taxon>
        <taxon>Dikarya</taxon>
        <taxon>Basidiomycota</taxon>
        <taxon>Agaricomycotina</taxon>
        <taxon>Agaricomycetes</taxon>
        <taxon>Agaricomycetidae</taxon>
        <taxon>Agaricales</taxon>
        <taxon>Schizophyllaceae</taxon>
        <taxon>Schizophyllum</taxon>
    </lineage>
</organism>
<evidence type="ECO:0000256" key="1">
    <source>
        <dbReference type="SAM" id="MobiDB-lite"/>
    </source>
</evidence>
<evidence type="ECO:0000256" key="2">
    <source>
        <dbReference type="SAM" id="Phobius"/>
    </source>
</evidence>
<keyword evidence="2" id="KW-0812">Transmembrane</keyword>
<gene>
    <name evidence="3" type="ORF">SCHCODRAFT_234166</name>
</gene>
<evidence type="ECO:0000313" key="4">
    <source>
        <dbReference type="Proteomes" id="UP000007431"/>
    </source>
</evidence>
<dbReference type="Proteomes" id="UP000007431">
    <property type="component" value="Unassembled WGS sequence"/>
</dbReference>
<dbReference type="InParanoid" id="D8Q0T7"/>
<dbReference type="EMBL" id="GL377305">
    <property type="protein sequence ID" value="EFI97815.1"/>
    <property type="molecule type" value="Genomic_DNA"/>
</dbReference>
<reference evidence="3 4" key="1">
    <citation type="journal article" date="2010" name="Nat. Biotechnol.">
        <title>Genome sequence of the model mushroom Schizophyllum commune.</title>
        <authorList>
            <person name="Ohm R.A."/>
            <person name="de Jong J.F."/>
            <person name="Lugones L.G."/>
            <person name="Aerts A."/>
            <person name="Kothe E."/>
            <person name="Stajich J.E."/>
            <person name="de Vries R.P."/>
            <person name="Record E."/>
            <person name="Levasseur A."/>
            <person name="Baker S.E."/>
            <person name="Bartholomew K.A."/>
            <person name="Coutinho P.M."/>
            <person name="Erdmann S."/>
            <person name="Fowler T.J."/>
            <person name="Gathman A.C."/>
            <person name="Lombard V."/>
            <person name="Henrissat B."/>
            <person name="Knabe N."/>
            <person name="Kuees U."/>
            <person name="Lilly W.W."/>
            <person name="Lindquist E."/>
            <person name="Lucas S."/>
            <person name="Magnuson J.K."/>
            <person name="Piumi F."/>
            <person name="Raudaskoski M."/>
            <person name="Salamov A."/>
            <person name="Schmutz J."/>
            <person name="Schwarze F.W.M.R."/>
            <person name="vanKuyk P.A."/>
            <person name="Horton J.S."/>
            <person name="Grigoriev I.V."/>
            <person name="Woesten H.A.B."/>
        </authorList>
    </citation>
    <scope>NUCLEOTIDE SEQUENCE [LARGE SCALE GENOMIC DNA]</scope>
    <source>
        <strain evidence="4">H4-8 / FGSC 9210</strain>
    </source>
</reference>
<dbReference type="VEuPathDB" id="FungiDB:SCHCODRAFT_02676943"/>
<feature type="transmembrane region" description="Helical" evidence="2">
    <location>
        <begin position="57"/>
        <end position="82"/>
    </location>
</feature>
<dbReference type="OrthoDB" id="2884172at2759"/>
<protein>
    <submittedName>
        <fullName evidence="3">Uncharacterized protein</fullName>
    </submittedName>
</protein>
<dbReference type="GeneID" id="9595590"/>
<accession>D8Q0T7</accession>
<name>D8Q0T7_SCHCM</name>
<feature type="transmembrane region" description="Helical" evidence="2">
    <location>
        <begin position="120"/>
        <end position="138"/>
    </location>
</feature>
<feature type="compositionally biased region" description="Basic and acidic residues" evidence="1">
    <location>
        <begin position="234"/>
        <end position="246"/>
    </location>
</feature>
<sequence length="267" mass="29686">MTPEEMNGLLIFGTHVTKNVAVLIFIAIVYGICLCITPVAFTALLRRERTRQTIYQLVIVTFLFCIMSLYTASIGQLVIWQISQTLSHLDEGLSARLMHVDNTSVWNFILETWMQPIQVYFSWQISFVYAILALVDTVNLSPVDWARSFLALFCQLLANLNPILVIIIVRLHLSVIDKTTLHLTTMSEAHSQGANTGHESEDVERQDKAAPWLSGTTGVSAARRGTSSLSEVASARDRVSGEKEDVGEIAGSARDSFNETPEVEAKR</sequence>
<keyword evidence="4" id="KW-1185">Reference proteome</keyword>
<feature type="transmembrane region" description="Helical" evidence="2">
    <location>
        <begin position="20"/>
        <end position="45"/>
    </location>
</feature>
<feature type="region of interest" description="Disordered" evidence="1">
    <location>
        <begin position="213"/>
        <end position="267"/>
    </location>
</feature>
<dbReference type="HOGENOM" id="CLU_1042651_0_0_1"/>
<keyword evidence="2" id="KW-1133">Transmembrane helix</keyword>
<dbReference type="RefSeq" id="XP_003032718.1">
    <property type="nucleotide sequence ID" value="XM_003032672.1"/>
</dbReference>
<keyword evidence="2" id="KW-0472">Membrane</keyword>
<dbReference type="KEGG" id="scm:SCHCO_02676943"/>
<dbReference type="AlphaFoldDB" id="D8Q0T7"/>
<feature type="transmembrane region" description="Helical" evidence="2">
    <location>
        <begin position="150"/>
        <end position="173"/>
    </location>
</feature>
<feature type="compositionally biased region" description="Polar residues" evidence="1">
    <location>
        <begin position="214"/>
        <end position="231"/>
    </location>
</feature>
<proteinExistence type="predicted"/>